<dbReference type="InterPro" id="IPR029475">
    <property type="entry name" value="DUF6807"/>
</dbReference>
<dbReference type="EMBL" id="BAAAQY010000007">
    <property type="protein sequence ID" value="GAA2238421.1"/>
    <property type="molecule type" value="Genomic_DNA"/>
</dbReference>
<comment type="caution">
    <text evidence="1">The sequence shown here is derived from an EMBL/GenBank/DDBJ whole genome shotgun (WGS) entry which is preliminary data.</text>
</comment>
<keyword evidence="2" id="KW-1185">Reference proteome</keyword>
<name>A0ABP5QK64_9MICO</name>
<sequence>MSEGVRLESHAHRVEVFASHATEPLLVHNAPVSGRPFLHPIQAPGGIGSVTEDAPSHHPWQHGLYIGLNDVNGVGFWSESLSPDTAHLDGSFASRVTASATASPDAVSWIVTTDYLDPQGEQMMHDAQNWSLTLTDSVLELRLRWTLTADRDLVFGQYDYGGLFLRMPYRSDVGGTAIDSEGSHGPASRARWVAVRMPLPESGQTGAVAMFDHPENFEHPVPWRIDNQLGISPSPCIAGSWALARGESRTFDYGILVGGSDLTDEMIDARWGDYAKEQRA</sequence>
<accession>A0ABP5QK64</accession>
<evidence type="ECO:0000313" key="1">
    <source>
        <dbReference type="EMBL" id="GAA2238421.1"/>
    </source>
</evidence>
<dbReference type="RefSeq" id="WP_259481237.1">
    <property type="nucleotide sequence ID" value="NZ_BAAAQY010000007.1"/>
</dbReference>
<protein>
    <submittedName>
        <fullName evidence="1">Uncharacterized protein</fullName>
    </submittedName>
</protein>
<dbReference type="Proteomes" id="UP001500929">
    <property type="component" value="Unassembled WGS sequence"/>
</dbReference>
<organism evidence="1 2">
    <name type="scientific">Herbiconiux moechotypicola</name>
    <dbReference type="NCBI Taxonomy" id="637393"/>
    <lineage>
        <taxon>Bacteria</taxon>
        <taxon>Bacillati</taxon>
        <taxon>Actinomycetota</taxon>
        <taxon>Actinomycetes</taxon>
        <taxon>Micrococcales</taxon>
        <taxon>Microbacteriaceae</taxon>
        <taxon>Herbiconiux</taxon>
    </lineage>
</organism>
<reference evidence="2" key="1">
    <citation type="journal article" date="2019" name="Int. J. Syst. Evol. Microbiol.">
        <title>The Global Catalogue of Microorganisms (GCM) 10K type strain sequencing project: providing services to taxonomists for standard genome sequencing and annotation.</title>
        <authorList>
            <consortium name="The Broad Institute Genomics Platform"/>
            <consortium name="The Broad Institute Genome Sequencing Center for Infectious Disease"/>
            <person name="Wu L."/>
            <person name="Ma J."/>
        </authorList>
    </citation>
    <scope>NUCLEOTIDE SEQUENCE [LARGE SCALE GENOMIC DNA]</scope>
    <source>
        <strain evidence="2">JCM 16117</strain>
    </source>
</reference>
<proteinExistence type="predicted"/>
<evidence type="ECO:0000313" key="2">
    <source>
        <dbReference type="Proteomes" id="UP001500929"/>
    </source>
</evidence>
<dbReference type="Pfam" id="PF14100">
    <property type="entry name" value="DUF6807"/>
    <property type="match status" value="1"/>
</dbReference>
<gene>
    <name evidence="1" type="ORF">GCM10009851_24260</name>
</gene>